<dbReference type="GO" id="GO:0005524">
    <property type="term" value="F:ATP binding"/>
    <property type="evidence" value="ECO:0007669"/>
    <property type="project" value="UniProtKB-UniRule"/>
</dbReference>
<dbReference type="PANTHER" id="PTHR43055">
    <property type="entry name" value="FORMATE-DEPENDENT PHOSPHORIBOSYLGLYCINAMIDE FORMYLTRANSFERASE"/>
    <property type="match status" value="1"/>
</dbReference>
<dbReference type="PROSITE" id="PS50975">
    <property type="entry name" value="ATP_GRASP"/>
    <property type="match status" value="1"/>
</dbReference>
<dbReference type="PANTHER" id="PTHR43055:SF1">
    <property type="entry name" value="FORMATE-DEPENDENT PHOSPHORIBOSYLGLYCINAMIDE FORMYLTRANSFERASE"/>
    <property type="match status" value="1"/>
</dbReference>
<organism evidence="6 7">
    <name type="scientific">Faecalibacterium prausnitzii</name>
    <dbReference type="NCBI Taxonomy" id="853"/>
    <lineage>
        <taxon>Bacteria</taxon>
        <taxon>Bacillati</taxon>
        <taxon>Bacillota</taxon>
        <taxon>Clostridia</taxon>
        <taxon>Eubacteriales</taxon>
        <taxon>Oscillospiraceae</taxon>
        <taxon>Faecalibacterium</taxon>
    </lineage>
</organism>
<proteinExistence type="predicted"/>
<evidence type="ECO:0000256" key="2">
    <source>
        <dbReference type="ARBA" id="ARBA00022741"/>
    </source>
</evidence>
<sequence>MEHEAIIIGGNHHNGLGLARILGINGVKVHAVVVDECKDSFLRKSKYIYSCIVFRNIDVALDYIKQSYANRQNYVVIPYSDVAAHGLDNRLNEFEGYHIPSIGQQQGLIAKLMQKNEQCEFAKKNGIKMAKTWVCSLKDEIDIPQDIVIPCIVKPVISSEGNKKDIRVCRTLDQLGKCLYSYKTFGYCRALVQEYLKIDYEIDVFGCTLKQSPYICLIPTKTIRSWPPEGGTNSFSQIITNQTIVDKCRAIIEKLEKSGFYGLYDIELFVVGDEVLLNEINYRNSGDVYMGIQQEYYYPYAWFLDCIGEKVDIGSNPHGDSYAMTEFADFRNVLKKRVKLLEWVDDFGKTKDFALFFKGDMRPAFDRSIYYIKQFFCGKKM</sequence>
<evidence type="ECO:0000259" key="5">
    <source>
        <dbReference type="PROSITE" id="PS50975"/>
    </source>
</evidence>
<comment type="caution">
    <text evidence="6">The sequence shown here is derived from an EMBL/GenBank/DDBJ whole genome shotgun (WGS) entry which is preliminary data.</text>
</comment>
<dbReference type="GO" id="GO:0046872">
    <property type="term" value="F:metal ion binding"/>
    <property type="evidence" value="ECO:0007669"/>
    <property type="project" value="InterPro"/>
</dbReference>
<dbReference type="Pfam" id="PF02222">
    <property type="entry name" value="ATP-grasp"/>
    <property type="match status" value="1"/>
</dbReference>
<gene>
    <name evidence="6" type="ORF">C4N21_05720</name>
</gene>
<feature type="domain" description="ATP-grasp" evidence="5">
    <location>
        <begin position="119"/>
        <end position="309"/>
    </location>
</feature>
<dbReference type="EMBL" id="PRLF01000005">
    <property type="protein sequence ID" value="RAW65881.1"/>
    <property type="molecule type" value="Genomic_DNA"/>
</dbReference>
<reference evidence="6 7" key="1">
    <citation type="submission" date="2018-02" db="EMBL/GenBank/DDBJ databases">
        <title>Complete genome sequencing of Faecalibacterium prausnitzii strains isolated from the human gut.</title>
        <authorList>
            <person name="Fitzgerald B.C."/>
            <person name="Shkoporov A.N."/>
            <person name="Ross P.R."/>
            <person name="Hill C."/>
        </authorList>
    </citation>
    <scope>NUCLEOTIDE SEQUENCE [LARGE SCALE GENOMIC DNA]</scope>
    <source>
        <strain evidence="6 7">APC924/119</strain>
    </source>
</reference>
<dbReference type="Proteomes" id="UP000250550">
    <property type="component" value="Unassembled WGS sequence"/>
</dbReference>
<evidence type="ECO:0000313" key="7">
    <source>
        <dbReference type="Proteomes" id="UP000250550"/>
    </source>
</evidence>
<dbReference type="InterPro" id="IPR003135">
    <property type="entry name" value="ATP-grasp_carboxylate-amine"/>
</dbReference>
<evidence type="ECO:0000256" key="1">
    <source>
        <dbReference type="ARBA" id="ARBA00022598"/>
    </source>
</evidence>
<keyword evidence="1" id="KW-0436">Ligase</keyword>
<dbReference type="InterPro" id="IPR011761">
    <property type="entry name" value="ATP-grasp"/>
</dbReference>
<dbReference type="RefSeq" id="WP_112121291.1">
    <property type="nucleotide sequence ID" value="NZ_PRLF01000005.1"/>
</dbReference>
<dbReference type="GO" id="GO:0016874">
    <property type="term" value="F:ligase activity"/>
    <property type="evidence" value="ECO:0007669"/>
    <property type="project" value="UniProtKB-KW"/>
</dbReference>
<evidence type="ECO:0000313" key="6">
    <source>
        <dbReference type="EMBL" id="RAW65881.1"/>
    </source>
</evidence>
<accession>A0A329UUP5</accession>
<dbReference type="Gene3D" id="3.30.470.20">
    <property type="entry name" value="ATP-grasp fold, B domain"/>
    <property type="match status" value="1"/>
</dbReference>
<keyword evidence="2 4" id="KW-0547">Nucleotide-binding</keyword>
<protein>
    <recommendedName>
        <fullName evidence="5">ATP-grasp domain-containing protein</fullName>
    </recommendedName>
</protein>
<evidence type="ECO:0000256" key="4">
    <source>
        <dbReference type="PROSITE-ProRule" id="PRU00409"/>
    </source>
</evidence>
<dbReference type="GO" id="GO:0005829">
    <property type="term" value="C:cytosol"/>
    <property type="evidence" value="ECO:0007669"/>
    <property type="project" value="TreeGrafter"/>
</dbReference>
<keyword evidence="3 4" id="KW-0067">ATP-binding</keyword>
<dbReference type="AlphaFoldDB" id="A0A329UUP5"/>
<evidence type="ECO:0000256" key="3">
    <source>
        <dbReference type="ARBA" id="ARBA00022840"/>
    </source>
</evidence>
<dbReference type="SUPFAM" id="SSF56059">
    <property type="entry name" value="Glutathione synthetase ATP-binding domain-like"/>
    <property type="match status" value="1"/>
</dbReference>
<name>A0A329UUP5_9FIRM</name>